<dbReference type="AlphaFoldDB" id="A0A409YPF4"/>
<dbReference type="EMBL" id="NHTK01000879">
    <property type="protein sequence ID" value="PPR04886.1"/>
    <property type="molecule type" value="Genomic_DNA"/>
</dbReference>
<gene>
    <name evidence="1" type="ORF">CVT24_007145</name>
</gene>
<evidence type="ECO:0000313" key="2">
    <source>
        <dbReference type="Proteomes" id="UP000284842"/>
    </source>
</evidence>
<organism evidence="1 2">
    <name type="scientific">Panaeolus cyanescens</name>
    <dbReference type="NCBI Taxonomy" id="181874"/>
    <lineage>
        <taxon>Eukaryota</taxon>
        <taxon>Fungi</taxon>
        <taxon>Dikarya</taxon>
        <taxon>Basidiomycota</taxon>
        <taxon>Agaricomycotina</taxon>
        <taxon>Agaricomycetes</taxon>
        <taxon>Agaricomycetidae</taxon>
        <taxon>Agaricales</taxon>
        <taxon>Agaricineae</taxon>
        <taxon>Galeropsidaceae</taxon>
        <taxon>Panaeolus</taxon>
    </lineage>
</organism>
<dbReference type="STRING" id="181874.A0A409YPF4"/>
<dbReference type="OrthoDB" id="2851338at2759"/>
<keyword evidence="2" id="KW-1185">Reference proteome</keyword>
<proteinExistence type="predicted"/>
<dbReference type="InterPro" id="IPR011008">
    <property type="entry name" value="Dimeric_a/b-barrel"/>
</dbReference>
<sequence>MSFFVILSERGQFSEEEFNGKPTHYSGCSITIPSPPFTTSQPPDWYDNEHIAKVKHLPGFSTIQRYTQRDSRQPSYLTLSKHAFEDGQRAFNTPEFIEYSLNLSDREKHIISNLPIVNRRSYKPIFQQPPNITTPAAKYIFMVEADLKEPSDELDGEFNEWYNNVHIPDVMKTKGWVSSRRFQLQESEDFGTNAPLPEHAPTKYLAIHEFDNSEYMQDEAMIASISREETQKMAGKVKFDLRHFVLHKDFS</sequence>
<evidence type="ECO:0008006" key="3">
    <source>
        <dbReference type="Google" id="ProtNLM"/>
    </source>
</evidence>
<dbReference type="SUPFAM" id="SSF54909">
    <property type="entry name" value="Dimeric alpha+beta barrel"/>
    <property type="match status" value="1"/>
</dbReference>
<protein>
    <recommendedName>
        <fullName evidence="3">EthD domain-containing protein</fullName>
    </recommendedName>
</protein>
<dbReference type="InParanoid" id="A0A409YPF4"/>
<accession>A0A409YPF4</accession>
<evidence type="ECO:0000313" key="1">
    <source>
        <dbReference type="EMBL" id="PPR04886.1"/>
    </source>
</evidence>
<name>A0A409YPF4_9AGAR</name>
<reference evidence="1 2" key="1">
    <citation type="journal article" date="2018" name="Evol. Lett.">
        <title>Horizontal gene cluster transfer increased hallucinogenic mushroom diversity.</title>
        <authorList>
            <person name="Reynolds H.T."/>
            <person name="Vijayakumar V."/>
            <person name="Gluck-Thaler E."/>
            <person name="Korotkin H.B."/>
            <person name="Matheny P.B."/>
            <person name="Slot J.C."/>
        </authorList>
    </citation>
    <scope>NUCLEOTIDE SEQUENCE [LARGE SCALE GENOMIC DNA]</scope>
    <source>
        <strain evidence="1 2">2629</strain>
    </source>
</reference>
<dbReference type="Proteomes" id="UP000284842">
    <property type="component" value="Unassembled WGS sequence"/>
</dbReference>
<comment type="caution">
    <text evidence="1">The sequence shown here is derived from an EMBL/GenBank/DDBJ whole genome shotgun (WGS) entry which is preliminary data.</text>
</comment>